<organism evidence="8 9">
    <name type="scientific">Sinanodonta woodiana</name>
    <name type="common">Chinese pond mussel</name>
    <name type="synonym">Anodonta woodiana</name>
    <dbReference type="NCBI Taxonomy" id="1069815"/>
    <lineage>
        <taxon>Eukaryota</taxon>
        <taxon>Metazoa</taxon>
        <taxon>Spiralia</taxon>
        <taxon>Lophotrochozoa</taxon>
        <taxon>Mollusca</taxon>
        <taxon>Bivalvia</taxon>
        <taxon>Autobranchia</taxon>
        <taxon>Heteroconchia</taxon>
        <taxon>Palaeoheterodonta</taxon>
        <taxon>Unionida</taxon>
        <taxon>Unionoidea</taxon>
        <taxon>Unionidae</taxon>
        <taxon>Unioninae</taxon>
        <taxon>Sinanodonta</taxon>
    </lineage>
</organism>
<dbReference type="Gene3D" id="3.30.40.10">
    <property type="entry name" value="Zinc/RING finger domain, C3HC4 (zinc finger)"/>
    <property type="match status" value="1"/>
</dbReference>
<protein>
    <submittedName>
        <fullName evidence="8">Uncharacterized protein</fullName>
    </submittedName>
</protein>
<sequence>MATIEHKCSICMDSFKNPILISCNHSFCYKCLEDYVRCNLRNGKFDCPLCRTSVELLKGDISDFQSISGYSDIDSVKNIACDLCGPRSVACGRCLDCEENLCQSCCHAHEKSKATKLHKICDLGTLDPDLKGKIRQRILCEKHNEEEIKLFCKSCKVVMCVLCKAVNHDLHATKTLPDAADEFHKKLETTLQQCTEKLRRLEVCSEMGNDVEKKINDSELEDIKAVEKQHSQLLILLDQEVGKMKDKIKSIYEELRKENEVFKEDVQKDTQTCTKANEDVKKLINQGTHIEKIQKGPDLERLITDVKRKSEKKPPRIDRKLFTPNMIKTSQLISMLGEVKDSTKFIPVCINSINLHHVLLL</sequence>
<dbReference type="AlphaFoldDB" id="A0ABD3XV15"/>
<accession>A0ABD3XV15</accession>
<keyword evidence="5" id="KW-0175">Coiled coil</keyword>
<dbReference type="PANTHER" id="PTHR25462">
    <property type="entry name" value="BONUS, ISOFORM C-RELATED"/>
    <property type="match status" value="1"/>
</dbReference>
<dbReference type="InterPro" id="IPR017907">
    <property type="entry name" value="Znf_RING_CS"/>
</dbReference>
<dbReference type="InterPro" id="IPR013083">
    <property type="entry name" value="Znf_RING/FYVE/PHD"/>
</dbReference>
<gene>
    <name evidence="8" type="ORF">ACJMK2_002354</name>
</gene>
<dbReference type="Pfam" id="PF00097">
    <property type="entry name" value="zf-C3HC4"/>
    <property type="match status" value="1"/>
</dbReference>
<evidence type="ECO:0000313" key="8">
    <source>
        <dbReference type="EMBL" id="KAL3890057.1"/>
    </source>
</evidence>
<dbReference type="PANTHER" id="PTHR25462:SF291">
    <property type="entry name" value="E3 UBIQUITIN-PROTEIN LIGASE TRIM45"/>
    <property type="match status" value="1"/>
</dbReference>
<evidence type="ECO:0000259" key="6">
    <source>
        <dbReference type="PROSITE" id="PS50089"/>
    </source>
</evidence>
<dbReference type="InterPro" id="IPR018957">
    <property type="entry name" value="Znf_C3HC4_RING-type"/>
</dbReference>
<evidence type="ECO:0000256" key="4">
    <source>
        <dbReference type="PROSITE-ProRule" id="PRU00024"/>
    </source>
</evidence>
<dbReference type="PROSITE" id="PS50089">
    <property type="entry name" value="ZF_RING_2"/>
    <property type="match status" value="1"/>
</dbReference>
<dbReference type="SMART" id="SM00336">
    <property type="entry name" value="BBOX"/>
    <property type="match status" value="1"/>
</dbReference>
<evidence type="ECO:0000256" key="2">
    <source>
        <dbReference type="ARBA" id="ARBA00022771"/>
    </source>
</evidence>
<name>A0ABD3XV15_SINWO</name>
<dbReference type="InterPro" id="IPR047153">
    <property type="entry name" value="TRIM45/56/19-like"/>
</dbReference>
<dbReference type="PROSITE" id="PS00518">
    <property type="entry name" value="ZF_RING_1"/>
    <property type="match status" value="1"/>
</dbReference>
<dbReference type="GO" id="GO:0008270">
    <property type="term" value="F:zinc ion binding"/>
    <property type="evidence" value="ECO:0007669"/>
    <property type="project" value="UniProtKB-KW"/>
</dbReference>
<dbReference type="EMBL" id="JBJQND010000001">
    <property type="protein sequence ID" value="KAL3890057.1"/>
    <property type="molecule type" value="Genomic_DNA"/>
</dbReference>
<keyword evidence="2 4" id="KW-0863">Zinc-finger</keyword>
<evidence type="ECO:0000256" key="5">
    <source>
        <dbReference type="SAM" id="Coils"/>
    </source>
</evidence>
<dbReference type="PROSITE" id="PS50119">
    <property type="entry name" value="ZF_BBOX"/>
    <property type="match status" value="1"/>
</dbReference>
<dbReference type="InterPro" id="IPR000315">
    <property type="entry name" value="Znf_B-box"/>
</dbReference>
<dbReference type="SMART" id="SM00184">
    <property type="entry name" value="RING"/>
    <property type="match status" value="1"/>
</dbReference>
<dbReference type="SUPFAM" id="SSF57850">
    <property type="entry name" value="RING/U-box"/>
    <property type="match status" value="1"/>
</dbReference>
<reference evidence="8 9" key="1">
    <citation type="submission" date="2024-11" db="EMBL/GenBank/DDBJ databases">
        <title>Chromosome-level genome assembly of the freshwater bivalve Anodonta woodiana.</title>
        <authorList>
            <person name="Chen X."/>
        </authorList>
    </citation>
    <scope>NUCLEOTIDE SEQUENCE [LARGE SCALE GENOMIC DNA]</scope>
    <source>
        <strain evidence="8">MN2024</strain>
        <tissue evidence="8">Gills</tissue>
    </source>
</reference>
<dbReference type="Gene3D" id="3.30.160.60">
    <property type="entry name" value="Classic Zinc Finger"/>
    <property type="match status" value="1"/>
</dbReference>
<dbReference type="Gene3D" id="4.10.830.40">
    <property type="match status" value="1"/>
</dbReference>
<feature type="coiled-coil region" evidence="5">
    <location>
        <begin position="245"/>
        <end position="272"/>
    </location>
</feature>
<keyword evidence="1" id="KW-0479">Metal-binding</keyword>
<proteinExistence type="predicted"/>
<dbReference type="Proteomes" id="UP001634394">
    <property type="component" value="Unassembled WGS sequence"/>
</dbReference>
<evidence type="ECO:0000256" key="1">
    <source>
        <dbReference type="ARBA" id="ARBA00022723"/>
    </source>
</evidence>
<dbReference type="InterPro" id="IPR001841">
    <property type="entry name" value="Znf_RING"/>
</dbReference>
<keyword evidence="3" id="KW-0862">Zinc</keyword>
<evidence type="ECO:0000259" key="7">
    <source>
        <dbReference type="PROSITE" id="PS50119"/>
    </source>
</evidence>
<comment type="caution">
    <text evidence="8">The sequence shown here is derived from an EMBL/GenBank/DDBJ whole genome shotgun (WGS) entry which is preliminary data.</text>
</comment>
<evidence type="ECO:0000313" key="9">
    <source>
        <dbReference type="Proteomes" id="UP001634394"/>
    </source>
</evidence>
<evidence type="ECO:0000256" key="3">
    <source>
        <dbReference type="ARBA" id="ARBA00022833"/>
    </source>
</evidence>
<dbReference type="SUPFAM" id="SSF57845">
    <property type="entry name" value="B-box zinc-binding domain"/>
    <property type="match status" value="1"/>
</dbReference>
<keyword evidence="9" id="KW-1185">Reference proteome</keyword>
<dbReference type="Pfam" id="PF00643">
    <property type="entry name" value="zf-B_box"/>
    <property type="match status" value="1"/>
</dbReference>
<feature type="domain" description="B box-type" evidence="7">
    <location>
        <begin position="135"/>
        <end position="176"/>
    </location>
</feature>
<feature type="domain" description="RING-type" evidence="6">
    <location>
        <begin position="8"/>
        <end position="51"/>
    </location>
</feature>